<dbReference type="Gene3D" id="1.20.1260.100">
    <property type="entry name" value="TspO/MBR protein"/>
    <property type="match status" value="1"/>
</dbReference>
<dbReference type="GO" id="GO:0016020">
    <property type="term" value="C:membrane"/>
    <property type="evidence" value="ECO:0007669"/>
    <property type="project" value="UniProtKB-SubCell"/>
</dbReference>
<feature type="transmembrane region" description="Helical" evidence="6">
    <location>
        <begin position="73"/>
        <end position="90"/>
    </location>
</feature>
<feature type="transmembrane region" description="Helical" evidence="6">
    <location>
        <begin position="124"/>
        <end position="147"/>
    </location>
</feature>
<dbReference type="AlphaFoldDB" id="A0A0P0ZA10"/>
<dbReference type="GO" id="GO:0033013">
    <property type="term" value="P:tetrapyrrole metabolic process"/>
    <property type="evidence" value="ECO:0007669"/>
    <property type="project" value="UniProtKB-ARBA"/>
</dbReference>
<evidence type="ECO:0000256" key="5">
    <source>
        <dbReference type="ARBA" id="ARBA00023136"/>
    </source>
</evidence>
<evidence type="ECO:0000256" key="1">
    <source>
        <dbReference type="ARBA" id="ARBA00004141"/>
    </source>
</evidence>
<evidence type="ECO:0000256" key="4">
    <source>
        <dbReference type="ARBA" id="ARBA00022989"/>
    </source>
</evidence>
<feature type="transmembrane region" description="Helical" evidence="6">
    <location>
        <begin position="43"/>
        <end position="61"/>
    </location>
</feature>
<dbReference type="InterPro" id="IPR038330">
    <property type="entry name" value="TspO/MBR-related_sf"/>
</dbReference>
<dbReference type="Pfam" id="PF03073">
    <property type="entry name" value="TspO_MBR"/>
    <property type="match status" value="1"/>
</dbReference>
<organism evidence="7">
    <name type="scientific">Fulvimarina pelagi</name>
    <dbReference type="NCBI Taxonomy" id="217511"/>
    <lineage>
        <taxon>Bacteria</taxon>
        <taxon>Pseudomonadati</taxon>
        <taxon>Pseudomonadota</taxon>
        <taxon>Alphaproteobacteria</taxon>
        <taxon>Hyphomicrobiales</taxon>
        <taxon>Aurantimonadaceae</taxon>
        <taxon>Fulvimarina</taxon>
    </lineage>
</organism>
<keyword evidence="5 6" id="KW-0472">Membrane</keyword>
<dbReference type="CDD" id="cd15904">
    <property type="entry name" value="TSPO_MBR"/>
    <property type="match status" value="1"/>
</dbReference>
<keyword evidence="3 6" id="KW-0812">Transmembrane</keyword>
<reference evidence="7" key="1">
    <citation type="journal article" date="2015" name="Proc. Natl. Acad. Sci. U.S.A.">
        <title>Bacterial clade with the ribosomal RNA operon on a small plasmid rather than the chromosome.</title>
        <authorList>
            <person name="Anda M."/>
            <person name="Ohtsubo Y."/>
            <person name="Okubo T."/>
            <person name="Sugawara M."/>
            <person name="Nagata Y."/>
            <person name="Tsuda M."/>
            <person name="Minamisawa K."/>
            <person name="Mitsui H."/>
        </authorList>
    </citation>
    <scope>NUCLEOTIDE SEQUENCE</scope>
    <source>
        <strain evidence="7">DSM 15513</strain>
    </source>
</reference>
<accession>A0A0P0ZA10</accession>
<dbReference type="PANTHER" id="PTHR10057:SF0">
    <property type="entry name" value="TRANSLOCATOR PROTEIN"/>
    <property type="match status" value="1"/>
</dbReference>
<keyword evidence="4 6" id="KW-1133">Transmembrane helix</keyword>
<evidence type="ECO:0000256" key="3">
    <source>
        <dbReference type="ARBA" id="ARBA00022692"/>
    </source>
</evidence>
<dbReference type="PIRSF" id="PIRSF005859">
    <property type="entry name" value="PBR"/>
    <property type="match status" value="1"/>
</dbReference>
<comment type="subcellular location">
    <subcellularLocation>
        <location evidence="1">Membrane</location>
        <topology evidence="1">Multi-pass membrane protein</topology>
    </subcellularLocation>
</comment>
<protein>
    <submittedName>
        <fullName evidence="7">Tryptophan-rich sensory protein</fullName>
    </submittedName>
</protein>
<dbReference type="FunFam" id="1.20.1260.100:FF:000001">
    <property type="entry name" value="translocator protein 2"/>
    <property type="match status" value="1"/>
</dbReference>
<evidence type="ECO:0000313" key="7">
    <source>
        <dbReference type="EMBL" id="BAT30903.1"/>
    </source>
</evidence>
<proteinExistence type="inferred from homology"/>
<sequence length="149" mass="16741">MAWFALPLFILLSLGGGGLVGLAVETGGWYAALEKPGFNPPNWVFGPVWTTLYILIGIAGWRVWRIGDQPLQGLWWTQLILNFAWTPIFFAAQQLLVAFGVILALDAMIVVFVVNAWRNERIAALLFLPYALWTSYATILNVSLWWMNA</sequence>
<comment type="similarity">
    <text evidence="2">Belongs to the TspO/BZRP family.</text>
</comment>
<dbReference type="PANTHER" id="PTHR10057">
    <property type="entry name" value="PERIPHERAL-TYPE BENZODIAZEPINE RECEPTOR"/>
    <property type="match status" value="1"/>
</dbReference>
<evidence type="ECO:0000256" key="6">
    <source>
        <dbReference type="SAM" id="Phobius"/>
    </source>
</evidence>
<dbReference type="RefSeq" id="WP_007067626.1">
    <property type="nucleotide sequence ID" value="NZ_BBWO01000012.1"/>
</dbReference>
<dbReference type="InterPro" id="IPR004307">
    <property type="entry name" value="TspO_MBR"/>
</dbReference>
<feature type="transmembrane region" description="Helical" evidence="6">
    <location>
        <begin position="96"/>
        <end position="117"/>
    </location>
</feature>
<dbReference type="OrthoDB" id="9795496at2"/>
<dbReference type="EMBL" id="LC066395">
    <property type="protein sequence ID" value="BAT30903.1"/>
    <property type="molecule type" value="Genomic_DNA"/>
</dbReference>
<name>A0A0P0ZA10_9HYPH</name>
<evidence type="ECO:0000256" key="2">
    <source>
        <dbReference type="ARBA" id="ARBA00007524"/>
    </source>
</evidence>